<accession>A0A7X6K5B4</accession>
<protein>
    <recommendedName>
        <fullName evidence="3">HNH endonuclease</fullName>
    </recommendedName>
</protein>
<gene>
    <name evidence="1" type="ORF">HGG74_17405</name>
</gene>
<sequence>MDEEATVLRRKEQAYLRNYVLPGNAGICALCERIMPIEFLVAAHIKRRSACSDTEKQDFENIAMPNCKLGCDELFGRGFICLNAEGTVEVSSLAPDVGAVAVYINNHLRGRKPEFWKEHPASHRYFEHHRLKDFVN</sequence>
<dbReference type="AlphaFoldDB" id="A0A7X6K5B4"/>
<evidence type="ECO:0000313" key="2">
    <source>
        <dbReference type="Proteomes" id="UP000544090"/>
    </source>
</evidence>
<evidence type="ECO:0000313" key="1">
    <source>
        <dbReference type="EMBL" id="NKX56272.1"/>
    </source>
</evidence>
<dbReference type="RefSeq" id="WP_168488417.1">
    <property type="nucleotide sequence ID" value="NZ_JAAZSQ010000021.1"/>
</dbReference>
<dbReference type="Proteomes" id="UP000544090">
    <property type="component" value="Unassembled WGS sequence"/>
</dbReference>
<dbReference type="EMBL" id="JAAZSQ010000021">
    <property type="protein sequence ID" value="NKX56272.1"/>
    <property type="molecule type" value="Genomic_DNA"/>
</dbReference>
<name>A0A7X6K5B4_9MICC</name>
<reference evidence="1 2" key="1">
    <citation type="submission" date="2020-04" db="EMBL/GenBank/DDBJ databases">
        <title>Arthrobacter sp. nov.</title>
        <authorList>
            <person name="Liu S."/>
        </authorList>
    </citation>
    <scope>NUCLEOTIDE SEQUENCE [LARGE SCALE GENOMIC DNA]</scope>
    <source>
        <strain evidence="1 2">E918</strain>
    </source>
</reference>
<evidence type="ECO:0008006" key="3">
    <source>
        <dbReference type="Google" id="ProtNLM"/>
    </source>
</evidence>
<proteinExistence type="predicted"/>
<organism evidence="1 2">
    <name type="scientific">Arthrobacter mobilis</name>
    <dbReference type="NCBI Taxonomy" id="2724944"/>
    <lineage>
        <taxon>Bacteria</taxon>
        <taxon>Bacillati</taxon>
        <taxon>Actinomycetota</taxon>
        <taxon>Actinomycetes</taxon>
        <taxon>Micrococcales</taxon>
        <taxon>Micrococcaceae</taxon>
        <taxon>Arthrobacter</taxon>
    </lineage>
</organism>
<comment type="caution">
    <text evidence="1">The sequence shown here is derived from an EMBL/GenBank/DDBJ whole genome shotgun (WGS) entry which is preliminary data.</text>
</comment>
<keyword evidence="2" id="KW-1185">Reference proteome</keyword>